<accession>A0AC34F1Y4</accession>
<protein>
    <submittedName>
        <fullName evidence="2">NADH:ubiquinone oxidoreductase intermediate-associated protein 30 domain-containing protein</fullName>
    </submittedName>
</protein>
<evidence type="ECO:0000313" key="1">
    <source>
        <dbReference type="Proteomes" id="UP000887579"/>
    </source>
</evidence>
<sequence>MLSLFHRIPNPSISASSSRYLIRFSSTNSSNSNQNSKKDSTADKEPIIEVLKGKRKPEFLDITDKEKNPSYLKKIIPDVQKSIFGGRSSQPMNWNYPNKKIEDSIVEELPLEDIVKDIPKITKKQYQLVKEEINEYFDNPWEKPDVLNHIRGLNHGEAKIEYEFKEDKRMEIWNTGCDSDWNQGFSRVEFIRTPRDTALFRGYINTEVVKCRGDGRSYKIMLYVPGSIDLTWGDSYAYPLHTHGGPYWQYEKIPFSRFLHTVGGRIQDIQKPIIRQQISSVGITLMDRIDGEFQLEIDYIGCYNDRSHLEVFAYEQYSIPMFNPQTM</sequence>
<evidence type="ECO:0000313" key="2">
    <source>
        <dbReference type="WBParaSite" id="ES5_v2.g10914.t1"/>
    </source>
</evidence>
<reference evidence="2" key="1">
    <citation type="submission" date="2022-11" db="UniProtKB">
        <authorList>
            <consortium name="WormBaseParasite"/>
        </authorList>
    </citation>
    <scope>IDENTIFICATION</scope>
</reference>
<dbReference type="WBParaSite" id="ES5_v2.g10914.t1">
    <property type="protein sequence ID" value="ES5_v2.g10914.t1"/>
    <property type="gene ID" value="ES5_v2.g10914"/>
</dbReference>
<proteinExistence type="predicted"/>
<name>A0AC34F1Y4_9BILA</name>
<dbReference type="Proteomes" id="UP000887579">
    <property type="component" value="Unplaced"/>
</dbReference>
<organism evidence="1 2">
    <name type="scientific">Panagrolaimus sp. ES5</name>
    <dbReference type="NCBI Taxonomy" id="591445"/>
    <lineage>
        <taxon>Eukaryota</taxon>
        <taxon>Metazoa</taxon>
        <taxon>Ecdysozoa</taxon>
        <taxon>Nematoda</taxon>
        <taxon>Chromadorea</taxon>
        <taxon>Rhabditida</taxon>
        <taxon>Tylenchina</taxon>
        <taxon>Panagrolaimomorpha</taxon>
        <taxon>Panagrolaimoidea</taxon>
        <taxon>Panagrolaimidae</taxon>
        <taxon>Panagrolaimus</taxon>
    </lineage>
</organism>